<evidence type="ECO:0000256" key="3">
    <source>
        <dbReference type="ARBA" id="ARBA00022692"/>
    </source>
</evidence>
<evidence type="ECO:0000256" key="8">
    <source>
        <dbReference type="ARBA" id="ARBA00023170"/>
    </source>
</evidence>
<feature type="transmembrane region" description="Helical" evidence="11">
    <location>
        <begin position="247"/>
        <end position="267"/>
    </location>
</feature>
<evidence type="ECO:0000256" key="11">
    <source>
        <dbReference type="RuleBase" id="RU363047"/>
    </source>
</evidence>
<dbReference type="GO" id="GO:0004984">
    <property type="term" value="F:olfactory receptor activity"/>
    <property type="evidence" value="ECO:0007669"/>
    <property type="project" value="InterPro"/>
</dbReference>
<protein>
    <recommendedName>
        <fullName evidence="11">Olfactory receptor</fullName>
    </recommendedName>
</protein>
<keyword evidence="3 10" id="KW-0812">Transmembrane</keyword>
<reference evidence="13" key="2">
    <citation type="submission" date="2021-03" db="UniProtKB">
        <authorList>
            <consortium name="Ensembl"/>
        </authorList>
    </citation>
    <scope>IDENTIFICATION</scope>
</reference>
<dbReference type="InterPro" id="IPR017452">
    <property type="entry name" value="GPCR_Rhodpsn_7TM"/>
</dbReference>
<dbReference type="InterPro" id="IPR050402">
    <property type="entry name" value="OR51/52/56-like"/>
</dbReference>
<dbReference type="GeneTree" id="ENSGT01150000286905"/>
<comment type="similarity">
    <text evidence="10">Belongs to the G-protein coupled receptor 1 family.</text>
</comment>
<feature type="transmembrane region" description="Helical" evidence="11">
    <location>
        <begin position="102"/>
        <end position="124"/>
    </location>
</feature>
<dbReference type="PRINTS" id="PR00237">
    <property type="entry name" value="GPCRRHODOPSN"/>
</dbReference>
<feature type="transmembrane region" description="Helical" evidence="11">
    <location>
        <begin position="33"/>
        <end position="54"/>
    </location>
</feature>
<keyword evidence="2 11" id="KW-0716">Sensory transduction</keyword>
<dbReference type="Gene3D" id="1.20.1070.10">
    <property type="entry name" value="Rhodopsin 7-helix transmembrane proteins"/>
    <property type="match status" value="1"/>
</dbReference>
<dbReference type="PANTHER" id="PTHR26450:SF87">
    <property type="entry name" value="OLFACTORY RECEPTOR 51F2"/>
    <property type="match status" value="1"/>
</dbReference>
<keyword evidence="8 10" id="KW-0675">Receptor</keyword>
<organism evidence="13">
    <name type="scientific">Xenopus tropicalis</name>
    <name type="common">Western clawed frog</name>
    <name type="synonym">Silurana tropicalis</name>
    <dbReference type="NCBI Taxonomy" id="8364"/>
    <lineage>
        <taxon>Eukaryota</taxon>
        <taxon>Metazoa</taxon>
        <taxon>Chordata</taxon>
        <taxon>Craniata</taxon>
        <taxon>Vertebrata</taxon>
        <taxon>Euteleostomi</taxon>
        <taxon>Amphibia</taxon>
        <taxon>Batrachia</taxon>
        <taxon>Anura</taxon>
        <taxon>Pipoidea</taxon>
        <taxon>Pipidae</taxon>
        <taxon>Xenopodinae</taxon>
        <taxon>Xenopus</taxon>
        <taxon>Silurana</taxon>
    </lineage>
</organism>
<dbReference type="Ensembl" id="ENSXETT00000121064">
    <property type="protein sequence ID" value="ENSXETP00000115436"/>
    <property type="gene ID" value="ENSXETG00000041649"/>
</dbReference>
<keyword evidence="6 10" id="KW-0297">G-protein coupled receptor</keyword>
<keyword evidence="7 11" id="KW-0472">Membrane</keyword>
<evidence type="ECO:0000256" key="9">
    <source>
        <dbReference type="ARBA" id="ARBA00023224"/>
    </source>
</evidence>
<proteinExistence type="inferred from homology"/>
<dbReference type="InterPro" id="IPR000725">
    <property type="entry name" value="Olfact_rcpt"/>
</dbReference>
<evidence type="ECO:0000256" key="2">
    <source>
        <dbReference type="ARBA" id="ARBA00022606"/>
    </source>
</evidence>
<dbReference type="GO" id="GO:0071396">
    <property type="term" value="P:cellular response to lipid"/>
    <property type="evidence" value="ECO:0007669"/>
    <property type="project" value="UniProtKB-ARBA"/>
</dbReference>
<dbReference type="Pfam" id="PF13853">
    <property type="entry name" value="7tm_4"/>
    <property type="match status" value="1"/>
</dbReference>
<dbReference type="AlphaFoldDB" id="A0A803K506"/>
<dbReference type="InParanoid" id="A0A803K506"/>
<keyword evidence="11" id="KW-1003">Cell membrane</keyword>
<evidence type="ECO:0000259" key="12">
    <source>
        <dbReference type="PROSITE" id="PS50262"/>
    </source>
</evidence>
<evidence type="ECO:0000256" key="4">
    <source>
        <dbReference type="ARBA" id="ARBA00022725"/>
    </source>
</evidence>
<dbReference type="FunFam" id="1.20.1070.10:FF:000002">
    <property type="entry name" value="Olfactory receptor"/>
    <property type="match status" value="1"/>
</dbReference>
<dbReference type="GO" id="GO:0005886">
    <property type="term" value="C:plasma membrane"/>
    <property type="evidence" value="ECO:0007669"/>
    <property type="project" value="UniProtKB-SubCell"/>
</dbReference>
<keyword evidence="4 11" id="KW-0552">Olfaction</keyword>
<dbReference type="SUPFAM" id="SSF81321">
    <property type="entry name" value="Family A G protein-coupled receptor-like"/>
    <property type="match status" value="1"/>
</dbReference>
<feature type="transmembrane region" description="Helical" evidence="11">
    <location>
        <begin position="66"/>
        <end position="90"/>
    </location>
</feature>
<dbReference type="GO" id="GO:0004930">
    <property type="term" value="F:G protein-coupled receptor activity"/>
    <property type="evidence" value="ECO:0007669"/>
    <property type="project" value="UniProtKB-KW"/>
</dbReference>
<sequence>FLLGSMQNGSHLPPSFILLGAPGLEELYGFISIPYFAMFATSIAGNGLVIVVILQDYLLHQPMYLFLSMLSFTDLLFSVSTCPTVMNIFWFNSRQIQSFMCLVQMFFVQALSVVSSGLLLAMAFDRFVAICHPLRYSSILSNSMVVKIGVASALRSIVIHIPLVYSLELLPYCKGNLLSHSYCLHQDVMKLACDGTNTFNIAYGLVIILSTVTLDAILIFISYILIMRAVFGLTSGVDRYKVFDTCISHLCAVFLFYVPVVALSFIHRFGTQLSPSFKIFMASVYILVPPMFNPIIYSIKSKQIRGSFDRLFRRHRVRATCT</sequence>
<name>A0A803K506_XENTR</name>
<evidence type="ECO:0000256" key="6">
    <source>
        <dbReference type="ARBA" id="ARBA00023040"/>
    </source>
</evidence>
<feature type="transmembrane region" description="Helical" evidence="11">
    <location>
        <begin position="145"/>
        <end position="165"/>
    </location>
</feature>
<feature type="transmembrane region" description="Helical" evidence="11">
    <location>
        <begin position="201"/>
        <end position="226"/>
    </location>
</feature>
<evidence type="ECO:0000256" key="5">
    <source>
        <dbReference type="ARBA" id="ARBA00022989"/>
    </source>
</evidence>
<evidence type="ECO:0000256" key="1">
    <source>
        <dbReference type="ARBA" id="ARBA00004141"/>
    </source>
</evidence>
<evidence type="ECO:0000256" key="7">
    <source>
        <dbReference type="ARBA" id="ARBA00023136"/>
    </source>
</evidence>
<accession>A0A803K506</accession>
<dbReference type="PROSITE" id="PS00237">
    <property type="entry name" value="G_PROTEIN_RECEP_F1_1"/>
    <property type="match status" value="1"/>
</dbReference>
<dbReference type="InterPro" id="IPR000276">
    <property type="entry name" value="GPCR_Rhodpsn"/>
</dbReference>
<dbReference type="PRINTS" id="PR00245">
    <property type="entry name" value="OLFACTORYR"/>
</dbReference>
<evidence type="ECO:0000313" key="13">
    <source>
        <dbReference type="Ensembl" id="ENSXETP00000115436"/>
    </source>
</evidence>
<keyword evidence="9 10" id="KW-0807">Transducer</keyword>
<comment type="subcellular location">
    <subcellularLocation>
        <location evidence="11">Cell membrane</location>
        <topology evidence="11">Multi-pass membrane protein</topology>
    </subcellularLocation>
    <subcellularLocation>
        <location evidence="1">Membrane</location>
        <topology evidence="1">Multi-pass membrane protein</topology>
    </subcellularLocation>
</comment>
<evidence type="ECO:0000256" key="10">
    <source>
        <dbReference type="RuleBase" id="RU000688"/>
    </source>
</evidence>
<dbReference type="PROSITE" id="PS50262">
    <property type="entry name" value="G_PROTEIN_RECEP_F1_2"/>
    <property type="match status" value="1"/>
</dbReference>
<reference evidence="13" key="1">
    <citation type="journal article" date="2010" name="Science">
        <title>The genome of the Western clawed frog Xenopus tropicalis.</title>
        <authorList>
            <person name="Hellsten U."/>
            <person name="Harland R.M."/>
            <person name="Gilchrist M.J."/>
            <person name="Hendrix D."/>
            <person name="Jurka J."/>
            <person name="Kapitonov V."/>
            <person name="Ovcharenko I."/>
            <person name="Putnam N.H."/>
            <person name="Shu S."/>
            <person name="Taher L."/>
            <person name="Blitz I.L."/>
            <person name="Blumberg B."/>
            <person name="Dichmann D.S."/>
            <person name="Dubchak I."/>
            <person name="Amaya E."/>
            <person name="Detter J.C."/>
            <person name="Fletcher R."/>
            <person name="Gerhard D.S."/>
            <person name="Goodstein D."/>
            <person name="Graves T."/>
            <person name="Grigoriev I.V."/>
            <person name="Grimwood J."/>
            <person name="Kawashima T."/>
            <person name="Lindquist E."/>
            <person name="Lucas S.M."/>
            <person name="Mead P.E."/>
            <person name="Mitros T."/>
            <person name="Ogino H."/>
            <person name="Ohta Y."/>
            <person name="Poliakov A.V."/>
            <person name="Pollet N."/>
            <person name="Robert J."/>
            <person name="Salamov A."/>
            <person name="Sater A.K."/>
            <person name="Schmutz J."/>
            <person name="Terry A."/>
            <person name="Vize P.D."/>
            <person name="Warren W.C."/>
            <person name="Wells D."/>
            <person name="Wills A."/>
            <person name="Wilson R.K."/>
            <person name="Zimmerman L.B."/>
            <person name="Zorn A.M."/>
            <person name="Grainger R."/>
            <person name="Grammer T."/>
            <person name="Khokha M.K."/>
            <person name="Richardson P.M."/>
            <person name="Rokhsar D.S."/>
        </authorList>
    </citation>
    <scope>NUCLEOTIDE SEQUENCE [LARGE SCALE GENOMIC DNA]</scope>
    <source>
        <strain evidence="13">Nigerian</strain>
    </source>
</reference>
<dbReference type="CDD" id="cd15222">
    <property type="entry name" value="7tmA_OR51-like"/>
    <property type="match status" value="1"/>
</dbReference>
<feature type="transmembrane region" description="Helical" evidence="11">
    <location>
        <begin position="279"/>
        <end position="299"/>
    </location>
</feature>
<feature type="domain" description="G-protein coupled receptors family 1 profile" evidence="12">
    <location>
        <begin position="45"/>
        <end position="297"/>
    </location>
</feature>
<keyword evidence="5 11" id="KW-1133">Transmembrane helix</keyword>
<dbReference type="PANTHER" id="PTHR26450">
    <property type="entry name" value="OLFACTORY RECEPTOR 56B1-RELATED"/>
    <property type="match status" value="1"/>
</dbReference>